<comment type="caution">
    <text evidence="7">The sequence shown here is derived from an EMBL/GenBank/DDBJ whole genome shotgun (WGS) entry which is preliminary data.</text>
</comment>
<dbReference type="InterPro" id="IPR036005">
    <property type="entry name" value="Creatinase/aminopeptidase-like"/>
</dbReference>
<dbReference type="RefSeq" id="WP_120193354.1">
    <property type="nucleotide sequence ID" value="NZ_RAPK01000009.1"/>
</dbReference>
<dbReference type="InterPro" id="IPR000994">
    <property type="entry name" value="Pept_M24"/>
</dbReference>
<reference evidence="7 8" key="1">
    <citation type="submission" date="2018-09" db="EMBL/GenBank/DDBJ databases">
        <title>Genomic Encyclopedia of Archaeal and Bacterial Type Strains, Phase II (KMG-II): from individual species to whole genera.</title>
        <authorList>
            <person name="Goeker M."/>
        </authorList>
    </citation>
    <scope>NUCLEOTIDE SEQUENCE [LARGE SCALE GENOMIC DNA]</scope>
    <source>
        <strain evidence="7 8">DSM 17008</strain>
    </source>
</reference>
<dbReference type="GO" id="GO:0004177">
    <property type="term" value="F:aminopeptidase activity"/>
    <property type="evidence" value="ECO:0007669"/>
    <property type="project" value="UniProtKB-KW"/>
</dbReference>
<keyword evidence="4" id="KW-0378">Hydrolase</keyword>
<dbReference type="InterPro" id="IPR000587">
    <property type="entry name" value="Creatinase_N"/>
</dbReference>
<comment type="similarity">
    <text evidence="2">Belongs to the peptidase M24B family.</text>
</comment>
<dbReference type="InterPro" id="IPR001714">
    <property type="entry name" value="Pept_M24_MAP"/>
</dbReference>
<proteinExistence type="inferred from homology"/>
<dbReference type="OrthoDB" id="9806388at2"/>
<dbReference type="PANTHER" id="PTHR46112:SF3">
    <property type="entry name" value="AMINOPEPTIDASE YPDF"/>
    <property type="match status" value="1"/>
</dbReference>
<dbReference type="PRINTS" id="PR00599">
    <property type="entry name" value="MAPEPTIDASE"/>
</dbReference>
<dbReference type="Proteomes" id="UP000285120">
    <property type="component" value="Unassembled WGS sequence"/>
</dbReference>
<dbReference type="Pfam" id="PF01321">
    <property type="entry name" value="Creatinase_N"/>
    <property type="match status" value="1"/>
</dbReference>
<feature type="domain" description="Peptidase M24" evidence="5">
    <location>
        <begin position="137"/>
        <end position="338"/>
    </location>
</feature>
<keyword evidence="3" id="KW-0479">Metal-binding</keyword>
<dbReference type="PANTHER" id="PTHR46112">
    <property type="entry name" value="AMINOPEPTIDASE"/>
    <property type="match status" value="1"/>
</dbReference>
<dbReference type="PROSITE" id="PS00491">
    <property type="entry name" value="PROLINE_PEPTIDASE"/>
    <property type="match status" value="1"/>
</dbReference>
<dbReference type="FunFam" id="3.90.230.10:FF:000014">
    <property type="entry name" value="Aminopeptidase P family protein"/>
    <property type="match status" value="1"/>
</dbReference>
<evidence type="ECO:0000259" key="6">
    <source>
        <dbReference type="Pfam" id="PF01321"/>
    </source>
</evidence>
<dbReference type="InterPro" id="IPR001131">
    <property type="entry name" value="Peptidase_M24B_aminopep-P_CS"/>
</dbReference>
<dbReference type="SUPFAM" id="SSF55920">
    <property type="entry name" value="Creatinase/aminopeptidase"/>
    <property type="match status" value="1"/>
</dbReference>
<keyword evidence="8" id="KW-1185">Reference proteome</keyword>
<organism evidence="7 8">
    <name type="scientific">Sinobaca qinghaiensis</name>
    <dbReference type="NCBI Taxonomy" id="342944"/>
    <lineage>
        <taxon>Bacteria</taxon>
        <taxon>Bacillati</taxon>
        <taxon>Bacillota</taxon>
        <taxon>Bacilli</taxon>
        <taxon>Bacillales</taxon>
        <taxon>Sporolactobacillaceae</taxon>
        <taxon>Sinobaca</taxon>
    </lineage>
</organism>
<dbReference type="CDD" id="cd01092">
    <property type="entry name" value="APP-like"/>
    <property type="match status" value="1"/>
</dbReference>
<dbReference type="EMBL" id="RAPK01000009">
    <property type="protein sequence ID" value="RKD72966.1"/>
    <property type="molecule type" value="Genomic_DNA"/>
</dbReference>
<evidence type="ECO:0000313" key="7">
    <source>
        <dbReference type="EMBL" id="RKD72966.1"/>
    </source>
</evidence>
<comment type="cofactor">
    <cofactor evidence="1">
        <name>Mn(2+)</name>
        <dbReference type="ChEBI" id="CHEBI:29035"/>
    </cofactor>
</comment>
<evidence type="ECO:0000313" key="8">
    <source>
        <dbReference type="Proteomes" id="UP000285120"/>
    </source>
</evidence>
<name>A0A419V3I4_9BACL</name>
<dbReference type="Gene3D" id="3.40.350.10">
    <property type="entry name" value="Creatinase/prolidase N-terminal domain"/>
    <property type="match status" value="1"/>
</dbReference>
<evidence type="ECO:0000256" key="1">
    <source>
        <dbReference type="ARBA" id="ARBA00001936"/>
    </source>
</evidence>
<evidence type="ECO:0000256" key="2">
    <source>
        <dbReference type="ARBA" id="ARBA00008766"/>
    </source>
</evidence>
<evidence type="ECO:0000256" key="3">
    <source>
        <dbReference type="ARBA" id="ARBA00022723"/>
    </source>
</evidence>
<accession>A0A419V3I4</accession>
<dbReference type="GO" id="GO:0008235">
    <property type="term" value="F:metalloexopeptidase activity"/>
    <property type="evidence" value="ECO:0007669"/>
    <property type="project" value="UniProtKB-ARBA"/>
</dbReference>
<dbReference type="Pfam" id="PF00557">
    <property type="entry name" value="Peptidase_M24"/>
    <property type="match status" value="1"/>
</dbReference>
<dbReference type="AlphaFoldDB" id="A0A419V3I4"/>
<evidence type="ECO:0000259" key="5">
    <source>
        <dbReference type="Pfam" id="PF00557"/>
    </source>
</evidence>
<evidence type="ECO:0000256" key="4">
    <source>
        <dbReference type="ARBA" id="ARBA00022801"/>
    </source>
</evidence>
<keyword evidence="7" id="KW-0031">Aminopeptidase</keyword>
<dbReference type="InterPro" id="IPR029149">
    <property type="entry name" value="Creatin/AminoP/Spt16_N"/>
</dbReference>
<keyword evidence="7" id="KW-0645">Protease</keyword>
<feature type="domain" description="Creatinase N-terminal" evidence="6">
    <location>
        <begin position="5"/>
        <end position="127"/>
    </location>
</feature>
<dbReference type="InterPro" id="IPR050659">
    <property type="entry name" value="Peptidase_M24B"/>
</dbReference>
<dbReference type="Gene3D" id="3.90.230.10">
    <property type="entry name" value="Creatinase/methionine aminopeptidase superfamily"/>
    <property type="match status" value="1"/>
</dbReference>
<dbReference type="GO" id="GO:0046872">
    <property type="term" value="F:metal ion binding"/>
    <property type="evidence" value="ECO:0007669"/>
    <property type="project" value="UniProtKB-KW"/>
</dbReference>
<gene>
    <name evidence="7" type="ORF">ATL39_2163</name>
</gene>
<protein>
    <submittedName>
        <fullName evidence="7">Xaa-Pro aminopeptidase</fullName>
    </submittedName>
</protein>
<dbReference type="SUPFAM" id="SSF53092">
    <property type="entry name" value="Creatinase/prolidase N-terminal domain"/>
    <property type="match status" value="1"/>
</dbReference>
<sequence>MQKLIQQIRAQLENKEIEAIFIESPTNRRYLSGFTGTAGALFITKEQAYFITDFRYIEQAAEECPEFEIVKHEKGIISEATRLTELLSLKAVGFEEEYVTYQQYTQMKKQIHAELVPTSSIVEQVRLYKTPEEIAVLKEAAAIADRAFDHITTFIKPGMKETEVSNELEFFMRREGAVSSSFDIIVASGWRSALPHGVASSKIIEGGELVTLDYGAYYKGYCSDITRTIAVGEPTSELKKIYQTVLEAQLLAVEQIKPGMTGIEADQIARAHIEQAGYGKYFGHGLGHGLGMEVHEGPRLSPKGSQVLEPGMVVTVEPGIYVPKAGGTRIEDDIVITEEGNEVLTYAPKELVIVGE</sequence>